<keyword evidence="5" id="KW-1185">Reference proteome</keyword>
<gene>
    <name evidence="4" type="ORF">IEQ34_010948</name>
</gene>
<accession>A0AAV7GW24</accession>
<evidence type="ECO:0008006" key="6">
    <source>
        <dbReference type="Google" id="ProtNLM"/>
    </source>
</evidence>
<evidence type="ECO:0000256" key="1">
    <source>
        <dbReference type="ARBA" id="ARBA00022737"/>
    </source>
</evidence>
<proteinExistence type="predicted"/>
<evidence type="ECO:0000256" key="3">
    <source>
        <dbReference type="SAM" id="MobiDB-lite"/>
    </source>
</evidence>
<dbReference type="EMBL" id="JAGFBR010000010">
    <property type="protein sequence ID" value="KAH0460285.1"/>
    <property type="molecule type" value="Genomic_DNA"/>
</dbReference>
<dbReference type="NCBIfam" id="TIGR00756">
    <property type="entry name" value="PPR"/>
    <property type="match status" value="1"/>
</dbReference>
<dbReference type="Pfam" id="PF01535">
    <property type="entry name" value="PPR"/>
    <property type="match status" value="1"/>
</dbReference>
<dbReference type="Pfam" id="PF13041">
    <property type="entry name" value="PPR_2"/>
    <property type="match status" value="1"/>
</dbReference>
<organism evidence="4 5">
    <name type="scientific">Dendrobium chrysotoxum</name>
    <name type="common">Orchid</name>
    <dbReference type="NCBI Taxonomy" id="161865"/>
    <lineage>
        <taxon>Eukaryota</taxon>
        <taxon>Viridiplantae</taxon>
        <taxon>Streptophyta</taxon>
        <taxon>Embryophyta</taxon>
        <taxon>Tracheophyta</taxon>
        <taxon>Spermatophyta</taxon>
        <taxon>Magnoliopsida</taxon>
        <taxon>Liliopsida</taxon>
        <taxon>Asparagales</taxon>
        <taxon>Orchidaceae</taxon>
        <taxon>Epidendroideae</taxon>
        <taxon>Malaxideae</taxon>
        <taxon>Dendrobiinae</taxon>
        <taxon>Dendrobium</taxon>
    </lineage>
</organism>
<dbReference type="PANTHER" id="PTHR47926">
    <property type="entry name" value="PENTATRICOPEPTIDE REPEAT-CONTAINING PROTEIN"/>
    <property type="match status" value="1"/>
</dbReference>
<dbReference type="GO" id="GO:0009451">
    <property type="term" value="P:RNA modification"/>
    <property type="evidence" value="ECO:0007669"/>
    <property type="project" value="InterPro"/>
</dbReference>
<feature type="repeat" description="PPR" evidence="2">
    <location>
        <begin position="61"/>
        <end position="95"/>
    </location>
</feature>
<dbReference type="AlphaFoldDB" id="A0AAV7GW24"/>
<dbReference type="Gene3D" id="1.25.40.10">
    <property type="entry name" value="Tetratricopeptide repeat domain"/>
    <property type="match status" value="1"/>
</dbReference>
<dbReference type="InterPro" id="IPR002885">
    <property type="entry name" value="PPR_rpt"/>
</dbReference>
<evidence type="ECO:0000256" key="2">
    <source>
        <dbReference type="PROSITE-ProRule" id="PRU00708"/>
    </source>
</evidence>
<dbReference type="Proteomes" id="UP000775213">
    <property type="component" value="Unassembled WGS sequence"/>
</dbReference>
<dbReference type="PROSITE" id="PS51375">
    <property type="entry name" value="PPR"/>
    <property type="match status" value="1"/>
</dbReference>
<reference evidence="4 5" key="1">
    <citation type="journal article" date="2021" name="Hortic Res">
        <title>Chromosome-scale assembly of the Dendrobium chrysotoxum genome enhances the understanding of orchid evolution.</title>
        <authorList>
            <person name="Zhang Y."/>
            <person name="Zhang G.Q."/>
            <person name="Zhang D."/>
            <person name="Liu X.D."/>
            <person name="Xu X.Y."/>
            <person name="Sun W.H."/>
            <person name="Yu X."/>
            <person name="Zhu X."/>
            <person name="Wang Z.W."/>
            <person name="Zhao X."/>
            <person name="Zhong W.Y."/>
            <person name="Chen H."/>
            <person name="Yin W.L."/>
            <person name="Huang T."/>
            <person name="Niu S.C."/>
            <person name="Liu Z.J."/>
        </authorList>
    </citation>
    <scope>NUCLEOTIDE SEQUENCE [LARGE SCALE GENOMIC DNA]</scope>
    <source>
        <strain evidence="4">Lindl</strain>
    </source>
</reference>
<keyword evidence="1" id="KW-0677">Repeat</keyword>
<comment type="caution">
    <text evidence="4">The sequence shown here is derived from an EMBL/GenBank/DDBJ whole genome shotgun (WGS) entry which is preliminary data.</text>
</comment>
<dbReference type="GO" id="GO:0003723">
    <property type="term" value="F:RNA binding"/>
    <property type="evidence" value="ECO:0007669"/>
    <property type="project" value="InterPro"/>
</dbReference>
<name>A0AAV7GW24_DENCH</name>
<protein>
    <recommendedName>
        <fullName evidence="6">Pentatricopeptide repeat-containing protein</fullName>
    </recommendedName>
</protein>
<sequence>MPQLQPAGEPNPTEGSEGKEKFSDTRFTVENVFVGNPPENFEIRWKILICDFPVRKVAERNTVSYNSMIFGLGQNGYFDKAVRLSIEMKSLYVEVDPATFVALMNSCLGREWVVYGDAVKHGPGSDLMIRNALLSCLIKKGSAEEALGFFQKR</sequence>
<feature type="region of interest" description="Disordered" evidence="3">
    <location>
        <begin position="1"/>
        <end position="21"/>
    </location>
</feature>
<evidence type="ECO:0000313" key="5">
    <source>
        <dbReference type="Proteomes" id="UP000775213"/>
    </source>
</evidence>
<dbReference type="InterPro" id="IPR046960">
    <property type="entry name" value="PPR_At4g14850-like_plant"/>
</dbReference>
<evidence type="ECO:0000313" key="4">
    <source>
        <dbReference type="EMBL" id="KAH0460285.1"/>
    </source>
</evidence>
<dbReference type="InterPro" id="IPR011990">
    <property type="entry name" value="TPR-like_helical_dom_sf"/>
</dbReference>